<dbReference type="AlphaFoldDB" id="A0A9W9LQJ4"/>
<reference evidence="1" key="1">
    <citation type="submission" date="2022-11" db="EMBL/GenBank/DDBJ databases">
        <authorList>
            <person name="Petersen C."/>
        </authorList>
    </citation>
    <scope>NUCLEOTIDE SEQUENCE</scope>
    <source>
        <strain evidence="1">IBT 26290</strain>
    </source>
</reference>
<keyword evidence="2" id="KW-1185">Reference proteome</keyword>
<gene>
    <name evidence="1" type="ORF">N7482_004684</name>
</gene>
<dbReference type="EMBL" id="JAPQKN010000002">
    <property type="protein sequence ID" value="KAJ5169090.1"/>
    <property type="molecule type" value="Genomic_DNA"/>
</dbReference>
<dbReference type="GeneID" id="81425985"/>
<organism evidence="1 2">
    <name type="scientific">Penicillium canariense</name>
    <dbReference type="NCBI Taxonomy" id="189055"/>
    <lineage>
        <taxon>Eukaryota</taxon>
        <taxon>Fungi</taxon>
        <taxon>Dikarya</taxon>
        <taxon>Ascomycota</taxon>
        <taxon>Pezizomycotina</taxon>
        <taxon>Eurotiomycetes</taxon>
        <taxon>Eurotiomycetidae</taxon>
        <taxon>Eurotiales</taxon>
        <taxon>Aspergillaceae</taxon>
        <taxon>Penicillium</taxon>
    </lineage>
</organism>
<accession>A0A9W9LQJ4</accession>
<proteinExistence type="predicted"/>
<dbReference type="RefSeq" id="XP_056545551.1">
    <property type="nucleotide sequence ID" value="XM_056686809.1"/>
</dbReference>
<comment type="caution">
    <text evidence="1">The sequence shown here is derived from an EMBL/GenBank/DDBJ whole genome shotgun (WGS) entry which is preliminary data.</text>
</comment>
<evidence type="ECO:0000313" key="1">
    <source>
        <dbReference type="EMBL" id="KAJ5169090.1"/>
    </source>
</evidence>
<name>A0A9W9LQJ4_9EURO</name>
<sequence length="181" mass="19750">MHAVLTMLMRMLVNEDISTRNAQVARENSLRHNTAHFLPYREIVYMHRIQTSIGVPPPTAAQSRCRQMSVVEGPATDIIPATRAAWTSRVQDSAGSRTPIELHASGPSIPAGLPVFSSGGAPLRGVHLKHASALWGNDLPTGPPSTLLSSPSRLPLLVRELVRALGWAFYSRGWEGETRDD</sequence>
<protein>
    <submittedName>
        <fullName evidence="1">Uncharacterized protein</fullName>
    </submittedName>
</protein>
<reference evidence="1" key="2">
    <citation type="journal article" date="2023" name="IMA Fungus">
        <title>Comparative genomic study of the Penicillium genus elucidates a diverse pangenome and 15 lateral gene transfer events.</title>
        <authorList>
            <person name="Petersen C."/>
            <person name="Sorensen T."/>
            <person name="Nielsen M.R."/>
            <person name="Sondergaard T.E."/>
            <person name="Sorensen J.L."/>
            <person name="Fitzpatrick D.A."/>
            <person name="Frisvad J.C."/>
            <person name="Nielsen K.L."/>
        </authorList>
    </citation>
    <scope>NUCLEOTIDE SEQUENCE</scope>
    <source>
        <strain evidence="1">IBT 26290</strain>
    </source>
</reference>
<evidence type="ECO:0000313" key="2">
    <source>
        <dbReference type="Proteomes" id="UP001149163"/>
    </source>
</evidence>
<dbReference type="Proteomes" id="UP001149163">
    <property type="component" value="Unassembled WGS sequence"/>
</dbReference>